<proteinExistence type="predicted"/>
<reference evidence="2 3" key="1">
    <citation type="submission" date="2016-11" db="EMBL/GenBank/DDBJ databases">
        <authorList>
            <person name="Jaros S."/>
            <person name="Januszkiewicz K."/>
            <person name="Wedrychowicz H."/>
        </authorList>
    </citation>
    <scope>NUCLEOTIDE SEQUENCE [LARGE SCALE GENOMIC DNA]</scope>
    <source>
        <strain evidence="2 3">BPI-34</strain>
    </source>
</reference>
<accession>A0A1M7JM25</accession>
<dbReference type="AlphaFoldDB" id="A0A1M7JM25"/>
<evidence type="ECO:0000256" key="1">
    <source>
        <dbReference type="SAM" id="MobiDB-lite"/>
    </source>
</evidence>
<dbReference type="Proteomes" id="UP000184280">
    <property type="component" value="Unassembled WGS sequence"/>
</dbReference>
<feature type="region of interest" description="Disordered" evidence="1">
    <location>
        <begin position="1"/>
        <end position="22"/>
    </location>
</feature>
<evidence type="ECO:0000313" key="3">
    <source>
        <dbReference type="Proteomes" id="UP000184280"/>
    </source>
</evidence>
<sequence>MLMTTKNETKNEELQIDDKLVETSTPKQMPSIWYT</sequence>
<organism evidence="2 3">
    <name type="scientific">Xylanibacter ruminicola</name>
    <name type="common">Prevotella ruminicola</name>
    <dbReference type="NCBI Taxonomy" id="839"/>
    <lineage>
        <taxon>Bacteria</taxon>
        <taxon>Pseudomonadati</taxon>
        <taxon>Bacteroidota</taxon>
        <taxon>Bacteroidia</taxon>
        <taxon>Bacteroidales</taxon>
        <taxon>Prevotellaceae</taxon>
        <taxon>Xylanibacter</taxon>
    </lineage>
</organism>
<protein>
    <submittedName>
        <fullName evidence="2">Uncharacterized protein</fullName>
    </submittedName>
</protein>
<dbReference type="EMBL" id="FRCJ01000004">
    <property type="protein sequence ID" value="SHM53557.1"/>
    <property type="molecule type" value="Genomic_DNA"/>
</dbReference>
<evidence type="ECO:0000313" key="2">
    <source>
        <dbReference type="EMBL" id="SHM53557.1"/>
    </source>
</evidence>
<feature type="compositionally biased region" description="Basic and acidic residues" evidence="1">
    <location>
        <begin position="7"/>
        <end position="21"/>
    </location>
</feature>
<gene>
    <name evidence="2" type="ORF">SAMN04488494_2096</name>
</gene>
<name>A0A1M7JM25_XYLRU</name>